<comment type="similarity">
    <text evidence="4">Belongs to the FlgA family.</text>
</comment>
<keyword evidence="7" id="KW-0966">Cell projection</keyword>
<evidence type="ECO:0000259" key="6">
    <source>
        <dbReference type="SMART" id="SM00858"/>
    </source>
</evidence>
<dbReference type="PANTHER" id="PTHR36307">
    <property type="entry name" value="FLAGELLA BASAL BODY P-RING FORMATION PROTEIN FLGA"/>
    <property type="match status" value="1"/>
</dbReference>
<dbReference type="InterPro" id="IPR017585">
    <property type="entry name" value="SAF_FlgA"/>
</dbReference>
<evidence type="ECO:0000256" key="4">
    <source>
        <dbReference type="RuleBase" id="RU362063"/>
    </source>
</evidence>
<evidence type="ECO:0000313" key="8">
    <source>
        <dbReference type="Proteomes" id="UP000199118"/>
    </source>
</evidence>
<dbReference type="Gene3D" id="3.90.1210.10">
    <property type="entry name" value="Antifreeze-like/N-acetylneuraminic acid synthase C-terminal domain"/>
    <property type="match status" value="1"/>
</dbReference>
<dbReference type="STRING" id="356660.SAMN05444336_102586"/>
<dbReference type="Pfam" id="PF13144">
    <property type="entry name" value="ChapFlgA"/>
    <property type="match status" value="1"/>
</dbReference>
<proteinExistence type="inferred from homology"/>
<dbReference type="Gene3D" id="2.30.30.760">
    <property type="match status" value="1"/>
</dbReference>
<feature type="chain" id="PRO_5011330217" description="Flagella basal body P-ring formation protein FlgA" evidence="4">
    <location>
        <begin position="24"/>
        <end position="171"/>
    </location>
</feature>
<dbReference type="PANTHER" id="PTHR36307:SF1">
    <property type="entry name" value="FLAGELLA BASAL BODY P-RING FORMATION PROTEIN FLGA"/>
    <property type="match status" value="1"/>
</dbReference>
<gene>
    <name evidence="7" type="ORF">SAMN05444336_102586</name>
</gene>
<evidence type="ECO:0000313" key="7">
    <source>
        <dbReference type="EMBL" id="SDW87165.1"/>
    </source>
</evidence>
<dbReference type="AlphaFoldDB" id="A0A1H2X2W6"/>
<evidence type="ECO:0000256" key="3">
    <source>
        <dbReference type="ARBA" id="ARBA00022764"/>
    </source>
</evidence>
<organism evidence="7 8">
    <name type="scientific">Albimonas donghaensis</name>
    <dbReference type="NCBI Taxonomy" id="356660"/>
    <lineage>
        <taxon>Bacteria</taxon>
        <taxon>Pseudomonadati</taxon>
        <taxon>Pseudomonadota</taxon>
        <taxon>Alphaproteobacteria</taxon>
        <taxon>Rhodobacterales</taxon>
        <taxon>Paracoccaceae</taxon>
        <taxon>Albimonas</taxon>
    </lineage>
</organism>
<keyword evidence="2 4" id="KW-0732">Signal</keyword>
<comment type="function">
    <text evidence="4">Involved in the assembly process of the P-ring formation. It may associate with FlgF on the rod constituting a structure essential for the P-ring assembly or may act as a modulator protein for the P-ring assembly.</text>
</comment>
<keyword evidence="3 4" id="KW-0574">Periplasm</keyword>
<dbReference type="NCBIfam" id="TIGR03170">
    <property type="entry name" value="flgA_cterm"/>
    <property type="match status" value="1"/>
</dbReference>
<dbReference type="GO" id="GO:0044780">
    <property type="term" value="P:bacterial-type flagellum assembly"/>
    <property type="evidence" value="ECO:0007669"/>
    <property type="project" value="InterPro"/>
</dbReference>
<evidence type="ECO:0000256" key="5">
    <source>
        <dbReference type="SAM" id="MobiDB-lite"/>
    </source>
</evidence>
<feature type="signal peptide" evidence="4">
    <location>
        <begin position="1"/>
        <end position="23"/>
    </location>
</feature>
<dbReference type="GO" id="GO:0042597">
    <property type="term" value="C:periplasmic space"/>
    <property type="evidence" value="ECO:0007669"/>
    <property type="project" value="UniProtKB-SubCell"/>
</dbReference>
<feature type="domain" description="SAF" evidence="6">
    <location>
        <begin position="50"/>
        <end position="108"/>
    </location>
</feature>
<keyword evidence="7" id="KW-0282">Flagellum</keyword>
<dbReference type="SUPFAM" id="SSF51269">
    <property type="entry name" value="AFP III-like domain"/>
    <property type="match status" value="1"/>
</dbReference>
<accession>A0A1H2X2W6</accession>
<dbReference type="Proteomes" id="UP000199118">
    <property type="component" value="Unassembled WGS sequence"/>
</dbReference>
<comment type="subcellular location">
    <subcellularLocation>
        <location evidence="1 4">Periplasm</location>
    </subcellularLocation>
</comment>
<name>A0A1H2X2W6_9RHOB</name>
<evidence type="ECO:0000256" key="2">
    <source>
        <dbReference type="ARBA" id="ARBA00022729"/>
    </source>
</evidence>
<dbReference type="InterPro" id="IPR036732">
    <property type="entry name" value="AFP_Neu5c_C_sf"/>
</dbReference>
<keyword evidence="4" id="KW-1005">Bacterial flagellum biogenesis</keyword>
<protein>
    <recommendedName>
        <fullName evidence="4">Flagella basal body P-ring formation protein FlgA</fullName>
    </recommendedName>
</protein>
<dbReference type="InterPro" id="IPR039246">
    <property type="entry name" value="Flagellar_FlgA"/>
</dbReference>
<sequence>MATALAAIALGLAALLSAADASAQSPRSARSWAPPGWSPGGVQPGEVTSDPVVVAARAIPSGAVLSPSDLTMAATAWGPGLPSIDQVVGQEARVALYAGRPVRLEDIGPPTLVERNSLVLLRYRRGTLLITAEGRALDRGSEGDRIRAANLASRQTVTGRVAADGVIEVAP</sequence>
<feature type="region of interest" description="Disordered" evidence="5">
    <location>
        <begin position="26"/>
        <end position="45"/>
    </location>
</feature>
<dbReference type="EMBL" id="FNMZ01000002">
    <property type="protein sequence ID" value="SDW87165.1"/>
    <property type="molecule type" value="Genomic_DNA"/>
</dbReference>
<keyword evidence="7" id="KW-0969">Cilium</keyword>
<keyword evidence="8" id="KW-1185">Reference proteome</keyword>
<dbReference type="CDD" id="cd11614">
    <property type="entry name" value="SAF_CpaB_FlgA_like"/>
    <property type="match status" value="1"/>
</dbReference>
<dbReference type="SMART" id="SM00858">
    <property type="entry name" value="SAF"/>
    <property type="match status" value="1"/>
</dbReference>
<dbReference type="InterPro" id="IPR013974">
    <property type="entry name" value="SAF"/>
</dbReference>
<evidence type="ECO:0000256" key="1">
    <source>
        <dbReference type="ARBA" id="ARBA00004418"/>
    </source>
</evidence>
<reference evidence="7 8" key="1">
    <citation type="submission" date="2016-10" db="EMBL/GenBank/DDBJ databases">
        <authorList>
            <person name="de Groot N.N."/>
        </authorList>
    </citation>
    <scope>NUCLEOTIDE SEQUENCE [LARGE SCALE GENOMIC DNA]</scope>
    <source>
        <strain evidence="7 8">DSM 17890</strain>
    </source>
</reference>